<dbReference type="EMBL" id="SMRT01000008">
    <property type="protein sequence ID" value="TDF96316.1"/>
    <property type="molecule type" value="Genomic_DNA"/>
</dbReference>
<sequence length="75" mass="8925">MILYQMAKRMEQRKRLKQTIEQSEGDKQHLVTQKELVEEQLLTQKMRWTEEGSDEFTLSAMTPEAVVPQENTTWL</sequence>
<comment type="caution">
    <text evidence="3">The sequence shown here is derived from an EMBL/GenBank/DDBJ whole genome shotgun (WGS) entry which is preliminary data.</text>
</comment>
<feature type="coiled-coil region" evidence="1">
    <location>
        <begin position="6"/>
        <end position="40"/>
    </location>
</feature>
<evidence type="ECO:0000313" key="4">
    <source>
        <dbReference type="Proteomes" id="UP000295636"/>
    </source>
</evidence>
<accession>A0A4R5KLD7</accession>
<organism evidence="3 4">
    <name type="scientific">Paenibacillus piri</name>
    <dbReference type="NCBI Taxonomy" id="2547395"/>
    <lineage>
        <taxon>Bacteria</taxon>
        <taxon>Bacillati</taxon>
        <taxon>Bacillota</taxon>
        <taxon>Bacilli</taxon>
        <taxon>Bacillales</taxon>
        <taxon>Paenibacillaceae</taxon>
        <taxon>Paenibacillus</taxon>
    </lineage>
</organism>
<proteinExistence type="predicted"/>
<dbReference type="OrthoDB" id="2614794at2"/>
<dbReference type="AlphaFoldDB" id="A0A4R5KLD7"/>
<keyword evidence="1" id="KW-0175">Coiled coil</keyword>
<evidence type="ECO:0000313" key="3">
    <source>
        <dbReference type="EMBL" id="TDF96316.1"/>
    </source>
</evidence>
<evidence type="ECO:0000256" key="1">
    <source>
        <dbReference type="SAM" id="Coils"/>
    </source>
</evidence>
<name>A0A4R5KLD7_9BACL</name>
<feature type="region of interest" description="Disordered" evidence="2">
    <location>
        <begin position="55"/>
        <end position="75"/>
    </location>
</feature>
<protein>
    <submittedName>
        <fullName evidence="3">Uncharacterized protein</fullName>
    </submittedName>
</protein>
<reference evidence="3 4" key="1">
    <citation type="submission" date="2019-03" db="EMBL/GenBank/DDBJ databases">
        <title>This is whole genome sequence of Paenibacillus sp MS74 strain.</title>
        <authorList>
            <person name="Trinh H.N."/>
        </authorList>
    </citation>
    <scope>NUCLEOTIDE SEQUENCE [LARGE SCALE GENOMIC DNA]</scope>
    <source>
        <strain evidence="3 4">MS74</strain>
    </source>
</reference>
<dbReference type="RefSeq" id="WP_133230631.1">
    <property type="nucleotide sequence ID" value="NZ_SMRT01000008.1"/>
</dbReference>
<evidence type="ECO:0000256" key="2">
    <source>
        <dbReference type="SAM" id="MobiDB-lite"/>
    </source>
</evidence>
<dbReference type="Proteomes" id="UP000295636">
    <property type="component" value="Unassembled WGS sequence"/>
</dbReference>
<keyword evidence="4" id="KW-1185">Reference proteome</keyword>
<gene>
    <name evidence="3" type="ORF">E1757_18215</name>
</gene>